<dbReference type="AlphaFoldDB" id="A0A8D8TTM3"/>
<name>A0A8D8TTM3_9HEMI</name>
<organism evidence="1">
    <name type="scientific">Cacopsylla melanoneura</name>
    <dbReference type="NCBI Taxonomy" id="428564"/>
    <lineage>
        <taxon>Eukaryota</taxon>
        <taxon>Metazoa</taxon>
        <taxon>Ecdysozoa</taxon>
        <taxon>Arthropoda</taxon>
        <taxon>Hexapoda</taxon>
        <taxon>Insecta</taxon>
        <taxon>Pterygota</taxon>
        <taxon>Neoptera</taxon>
        <taxon>Paraneoptera</taxon>
        <taxon>Hemiptera</taxon>
        <taxon>Sternorrhyncha</taxon>
        <taxon>Psylloidea</taxon>
        <taxon>Psyllidae</taxon>
        <taxon>Psyllinae</taxon>
        <taxon>Cacopsylla</taxon>
    </lineage>
</organism>
<evidence type="ECO:0000313" key="1">
    <source>
        <dbReference type="EMBL" id="CAG6691196.1"/>
    </source>
</evidence>
<protein>
    <submittedName>
        <fullName evidence="1">Uncharacterized protein</fullName>
    </submittedName>
</protein>
<reference evidence="1" key="1">
    <citation type="submission" date="2021-05" db="EMBL/GenBank/DDBJ databases">
        <authorList>
            <person name="Alioto T."/>
            <person name="Alioto T."/>
            <person name="Gomez Garrido J."/>
        </authorList>
    </citation>
    <scope>NUCLEOTIDE SEQUENCE</scope>
</reference>
<proteinExistence type="predicted"/>
<accession>A0A8D8TTM3</accession>
<dbReference type="EMBL" id="HBUF01301423">
    <property type="protein sequence ID" value="CAG6691196.1"/>
    <property type="molecule type" value="Transcribed_RNA"/>
</dbReference>
<sequence>MIISLSSLYRKSSVHALALRIRHKQHYRVGALTMSAGRLLKVAIFVNCHFLFCLGHAGAMYCRYRRPTHFGFVPVDRTYEAHNFRQTTMGGIISKRLCELTIS</sequence>